<gene>
    <name evidence="1" type="ORF">APLA_LOCUS10000</name>
</gene>
<reference evidence="1 2" key="1">
    <citation type="submission" date="2020-04" db="EMBL/GenBank/DDBJ databases">
        <authorList>
            <person name="Wallbank WR R."/>
            <person name="Pardo Diaz C."/>
            <person name="Kozak K."/>
            <person name="Martin S."/>
            <person name="Jiggins C."/>
            <person name="Moest M."/>
            <person name="Warren A I."/>
            <person name="Byers J.R.P. K."/>
            <person name="Montejo-Kovacevich G."/>
            <person name="Yen C E."/>
        </authorList>
    </citation>
    <scope>NUCLEOTIDE SEQUENCE [LARGE SCALE GENOMIC DNA]</scope>
</reference>
<organism evidence="1 2">
    <name type="scientific">Arctia plantaginis</name>
    <name type="common">Wood tiger moth</name>
    <name type="synonym">Phalaena plantaginis</name>
    <dbReference type="NCBI Taxonomy" id="874455"/>
    <lineage>
        <taxon>Eukaryota</taxon>
        <taxon>Metazoa</taxon>
        <taxon>Ecdysozoa</taxon>
        <taxon>Arthropoda</taxon>
        <taxon>Hexapoda</taxon>
        <taxon>Insecta</taxon>
        <taxon>Pterygota</taxon>
        <taxon>Neoptera</taxon>
        <taxon>Endopterygota</taxon>
        <taxon>Lepidoptera</taxon>
        <taxon>Glossata</taxon>
        <taxon>Ditrysia</taxon>
        <taxon>Noctuoidea</taxon>
        <taxon>Erebidae</taxon>
        <taxon>Arctiinae</taxon>
        <taxon>Arctia</taxon>
    </lineage>
</organism>
<dbReference type="EMBL" id="CADEBC010000522">
    <property type="protein sequence ID" value="CAB3244584.1"/>
    <property type="molecule type" value="Genomic_DNA"/>
</dbReference>
<protein>
    <submittedName>
        <fullName evidence="1">Uncharacterized protein</fullName>
    </submittedName>
</protein>
<keyword evidence="2" id="KW-1185">Reference proteome</keyword>
<comment type="caution">
    <text evidence="1">The sequence shown here is derived from an EMBL/GenBank/DDBJ whole genome shotgun (WGS) entry which is preliminary data.</text>
</comment>
<dbReference type="AlphaFoldDB" id="A0A8S1AIK9"/>
<sequence>MAELIDMQAIIYDSIVKLGINIKKDSVERKTLDYFKRRLNTLEEYWTEYEGNHDRITGEVSQTNSYFVNREREKTMKAYEEVKALINQQYQKFLHKTANPIEQGKTPYKAAWDAPQPGEEEATAVVEPSSQTLILKTSTGTNIKAHCLN</sequence>
<name>A0A8S1AIK9_ARCPL</name>
<proteinExistence type="predicted"/>
<dbReference type="Proteomes" id="UP000494106">
    <property type="component" value="Unassembled WGS sequence"/>
</dbReference>
<dbReference type="OrthoDB" id="7423265at2759"/>
<evidence type="ECO:0000313" key="2">
    <source>
        <dbReference type="Proteomes" id="UP000494106"/>
    </source>
</evidence>
<accession>A0A8S1AIK9</accession>
<evidence type="ECO:0000313" key="1">
    <source>
        <dbReference type="EMBL" id="CAB3244584.1"/>
    </source>
</evidence>